<proteinExistence type="predicted"/>
<evidence type="ECO:0000256" key="1">
    <source>
        <dbReference type="ARBA" id="ARBA00022723"/>
    </source>
</evidence>
<dbReference type="InterPro" id="IPR002893">
    <property type="entry name" value="Znf_MYND"/>
</dbReference>
<dbReference type="SUPFAM" id="SSF144232">
    <property type="entry name" value="HIT/MYND zinc finger-like"/>
    <property type="match status" value="1"/>
</dbReference>
<keyword evidence="8" id="KW-1185">Reference proteome</keyword>
<evidence type="ECO:0000256" key="4">
    <source>
        <dbReference type="PROSITE-ProRule" id="PRU00134"/>
    </source>
</evidence>
<reference evidence="7" key="1">
    <citation type="journal article" date="2018" name="Genome Biol. Evol.">
        <title>Genomics and development of Lentinus tigrinus, a white-rot wood-decaying mushroom with dimorphic fruiting bodies.</title>
        <authorList>
            <person name="Wu B."/>
            <person name="Xu Z."/>
            <person name="Knudson A."/>
            <person name="Carlson A."/>
            <person name="Chen N."/>
            <person name="Kovaka S."/>
            <person name="LaButti K."/>
            <person name="Lipzen A."/>
            <person name="Pennachio C."/>
            <person name="Riley R."/>
            <person name="Schakwitz W."/>
            <person name="Umezawa K."/>
            <person name="Ohm R.A."/>
            <person name="Grigoriev I.V."/>
            <person name="Nagy L.G."/>
            <person name="Gibbons J."/>
            <person name="Hibbett D."/>
        </authorList>
    </citation>
    <scope>NUCLEOTIDE SEQUENCE [LARGE SCALE GENOMIC DNA]</scope>
    <source>
        <strain evidence="7">ALCF2SS1-6</strain>
    </source>
</reference>
<dbReference type="STRING" id="1328759.A0A5C2S834"/>
<feature type="domain" description="MYND-type" evidence="6">
    <location>
        <begin position="34"/>
        <end position="74"/>
    </location>
</feature>
<protein>
    <recommendedName>
        <fullName evidence="6">MYND-type domain-containing protein</fullName>
    </recommendedName>
</protein>
<accession>A0A5C2S834</accession>
<dbReference type="OrthoDB" id="194358at2759"/>
<dbReference type="EMBL" id="ML122267">
    <property type="protein sequence ID" value="RPD60035.1"/>
    <property type="molecule type" value="Genomic_DNA"/>
</dbReference>
<dbReference type="Proteomes" id="UP000313359">
    <property type="component" value="Unassembled WGS sequence"/>
</dbReference>
<keyword evidence="2 4" id="KW-0863">Zinc-finger</keyword>
<dbReference type="PROSITE" id="PS50865">
    <property type="entry name" value="ZF_MYND_2"/>
    <property type="match status" value="1"/>
</dbReference>
<feature type="region of interest" description="Disordered" evidence="5">
    <location>
        <begin position="1"/>
        <end position="26"/>
    </location>
</feature>
<evidence type="ECO:0000256" key="3">
    <source>
        <dbReference type="ARBA" id="ARBA00022833"/>
    </source>
</evidence>
<dbReference type="Pfam" id="PF01753">
    <property type="entry name" value="zf-MYND"/>
    <property type="match status" value="1"/>
</dbReference>
<evidence type="ECO:0000256" key="2">
    <source>
        <dbReference type="ARBA" id="ARBA00022771"/>
    </source>
</evidence>
<keyword evidence="3" id="KW-0862">Zinc</keyword>
<evidence type="ECO:0000313" key="7">
    <source>
        <dbReference type="EMBL" id="RPD60035.1"/>
    </source>
</evidence>
<name>A0A5C2S834_9APHY</name>
<organism evidence="7 8">
    <name type="scientific">Lentinus tigrinus ALCF2SS1-6</name>
    <dbReference type="NCBI Taxonomy" id="1328759"/>
    <lineage>
        <taxon>Eukaryota</taxon>
        <taxon>Fungi</taxon>
        <taxon>Dikarya</taxon>
        <taxon>Basidiomycota</taxon>
        <taxon>Agaricomycotina</taxon>
        <taxon>Agaricomycetes</taxon>
        <taxon>Polyporales</taxon>
        <taxon>Polyporaceae</taxon>
        <taxon>Lentinus</taxon>
    </lineage>
</organism>
<evidence type="ECO:0000256" key="5">
    <source>
        <dbReference type="SAM" id="MobiDB-lite"/>
    </source>
</evidence>
<dbReference type="AlphaFoldDB" id="A0A5C2S834"/>
<evidence type="ECO:0000313" key="8">
    <source>
        <dbReference type="Proteomes" id="UP000313359"/>
    </source>
</evidence>
<keyword evidence="1" id="KW-0479">Metal-binding</keyword>
<evidence type="ECO:0000259" key="6">
    <source>
        <dbReference type="PROSITE" id="PS50865"/>
    </source>
</evidence>
<gene>
    <name evidence="7" type="ORF">L227DRAFT_575574</name>
</gene>
<dbReference type="GO" id="GO:0008270">
    <property type="term" value="F:zinc ion binding"/>
    <property type="evidence" value="ECO:0007669"/>
    <property type="project" value="UniProtKB-KW"/>
</dbReference>
<feature type="compositionally biased region" description="Basic residues" evidence="5">
    <location>
        <begin position="16"/>
        <end position="26"/>
    </location>
</feature>
<dbReference type="Gene3D" id="6.10.140.2220">
    <property type="match status" value="1"/>
</dbReference>
<sequence>MQTTVESGWQGEWRRGQPRQRPRTVHQRAARHQCSSCGKISARKLPHCPTCRSVCYCNSECQRAHYYKGHKEDCETFLNPPLDVTFVTEPIEGEKYARDPVFAQHHQDGFGCWVSIKTSPHCELQFMANPTRANKDAECRLPGDLGVTMENLDNCQAHASNLLTLQVLVQNRRKDKKLVLVLGGQSHVVSFGKSTEDVLQGKTIIDGVTTFQMERQSFASVPVAYDPFDKKPRLFVKNLDGVELKEGGRLPPAVKDAEKGILALRPGQYAILQMQYRVGDGGSMRKDWDALRLLQTFTLPVVVPWGEDRSPSAFEADYAREHRKSGSAPLGMRVTFDQDAVQEFFKDGIKGGDEAHIRSHYGEKGAKKYDRQMEVAKQKSLDIMKEFRRRGGTLEEALAFQLGAGMTDEALLTLLHWEED</sequence>